<dbReference type="RefSeq" id="WP_178087074.1">
    <property type="nucleotide sequence ID" value="NZ_CABFVA020000116.1"/>
</dbReference>
<organism evidence="1 2">
    <name type="scientific">Methylacidimicrobium tartarophylax</name>
    <dbReference type="NCBI Taxonomy" id="1041768"/>
    <lineage>
        <taxon>Bacteria</taxon>
        <taxon>Pseudomonadati</taxon>
        <taxon>Verrucomicrobiota</taxon>
        <taxon>Methylacidimicrobium</taxon>
    </lineage>
</organism>
<gene>
    <name evidence="1" type="ORF">MAMT_02064</name>
</gene>
<reference evidence="1 2" key="1">
    <citation type="submission" date="2019-09" db="EMBL/GenBank/DDBJ databases">
        <authorList>
            <person name="Cremers G."/>
        </authorList>
    </citation>
    <scope>NUCLEOTIDE SEQUENCE [LARGE SCALE GENOMIC DNA]</scope>
    <source>
        <strain evidence="1">4A</strain>
    </source>
</reference>
<sequence>MSASHTHPAQAIEWPALKEAEPIVRALGKGLQSLILRKGGIAEGRGGFAASHADFWLLPTRFHAQADKIRPEFRFLAEEREGAEPDAVELQYVAKLAWSRWIADWTLIRRLIPLQLWEEELLRERFAYGGKEGLHLLMVRVYRSEKVVCPWERNLGGCRSWVSVRSPWSEALLPVLSDGQFDSCVREAVAAAEGG</sequence>
<dbReference type="Proteomes" id="UP000334923">
    <property type="component" value="Unassembled WGS sequence"/>
</dbReference>
<dbReference type="InterPro" id="IPR014923">
    <property type="entry name" value="DUF1802"/>
</dbReference>
<evidence type="ECO:0000313" key="1">
    <source>
        <dbReference type="EMBL" id="VVM08022.1"/>
    </source>
</evidence>
<keyword evidence="2" id="KW-1185">Reference proteome</keyword>
<protein>
    <recommendedName>
        <fullName evidence="3">DUF1802 family protein</fullName>
    </recommendedName>
</protein>
<name>A0A5E6MG87_9BACT</name>
<accession>A0A5E6MG87</accession>
<dbReference type="Pfam" id="PF08819">
    <property type="entry name" value="DUF1802"/>
    <property type="match status" value="1"/>
</dbReference>
<dbReference type="EMBL" id="CABFVA020000116">
    <property type="protein sequence ID" value="VVM08022.1"/>
    <property type="molecule type" value="Genomic_DNA"/>
</dbReference>
<evidence type="ECO:0008006" key="3">
    <source>
        <dbReference type="Google" id="ProtNLM"/>
    </source>
</evidence>
<evidence type="ECO:0000313" key="2">
    <source>
        <dbReference type="Proteomes" id="UP000334923"/>
    </source>
</evidence>
<dbReference type="AlphaFoldDB" id="A0A5E6MG87"/>
<proteinExistence type="predicted"/>